<evidence type="ECO:0000256" key="1">
    <source>
        <dbReference type="SAM" id="MobiDB-lite"/>
    </source>
</evidence>
<protein>
    <submittedName>
        <fullName evidence="3">Uncharacterized protein</fullName>
    </submittedName>
</protein>
<keyword evidence="2" id="KW-0472">Membrane</keyword>
<feature type="transmembrane region" description="Helical" evidence="2">
    <location>
        <begin position="21"/>
        <end position="40"/>
    </location>
</feature>
<evidence type="ECO:0000313" key="3">
    <source>
        <dbReference type="EMBL" id="KAF8884084.1"/>
    </source>
</evidence>
<accession>A0A9P5NFU7</accession>
<keyword evidence="2" id="KW-0812">Transmembrane</keyword>
<organism evidence="3 4">
    <name type="scientific">Gymnopilus junonius</name>
    <name type="common">Spectacular rustgill mushroom</name>
    <name type="synonym">Gymnopilus spectabilis subsp. junonius</name>
    <dbReference type="NCBI Taxonomy" id="109634"/>
    <lineage>
        <taxon>Eukaryota</taxon>
        <taxon>Fungi</taxon>
        <taxon>Dikarya</taxon>
        <taxon>Basidiomycota</taxon>
        <taxon>Agaricomycotina</taxon>
        <taxon>Agaricomycetes</taxon>
        <taxon>Agaricomycetidae</taxon>
        <taxon>Agaricales</taxon>
        <taxon>Agaricineae</taxon>
        <taxon>Hymenogastraceae</taxon>
        <taxon>Gymnopilus</taxon>
    </lineage>
</organism>
<reference evidence="3" key="1">
    <citation type="submission" date="2020-11" db="EMBL/GenBank/DDBJ databases">
        <authorList>
            <consortium name="DOE Joint Genome Institute"/>
            <person name="Ahrendt S."/>
            <person name="Riley R."/>
            <person name="Andreopoulos W."/>
            <person name="LaButti K."/>
            <person name="Pangilinan J."/>
            <person name="Ruiz-duenas F.J."/>
            <person name="Barrasa J.M."/>
            <person name="Sanchez-Garcia M."/>
            <person name="Camarero S."/>
            <person name="Miyauchi S."/>
            <person name="Serrano A."/>
            <person name="Linde D."/>
            <person name="Babiker R."/>
            <person name="Drula E."/>
            <person name="Ayuso-Fernandez I."/>
            <person name="Pacheco R."/>
            <person name="Padilla G."/>
            <person name="Ferreira P."/>
            <person name="Barriuso J."/>
            <person name="Kellner H."/>
            <person name="Castanera R."/>
            <person name="Alfaro M."/>
            <person name="Ramirez L."/>
            <person name="Pisabarro A.G."/>
            <person name="Kuo A."/>
            <person name="Tritt A."/>
            <person name="Lipzen A."/>
            <person name="He G."/>
            <person name="Yan M."/>
            <person name="Ng V."/>
            <person name="Cullen D."/>
            <person name="Martin F."/>
            <person name="Rosso M.-N."/>
            <person name="Henrissat B."/>
            <person name="Hibbett D."/>
            <person name="Martinez A.T."/>
            <person name="Grigoriev I.V."/>
        </authorList>
    </citation>
    <scope>NUCLEOTIDE SEQUENCE</scope>
    <source>
        <strain evidence="3">AH 44721</strain>
    </source>
</reference>
<proteinExistence type="predicted"/>
<dbReference type="EMBL" id="JADNYJ010000111">
    <property type="protein sequence ID" value="KAF8884084.1"/>
    <property type="molecule type" value="Genomic_DNA"/>
</dbReference>
<evidence type="ECO:0000256" key="2">
    <source>
        <dbReference type="SAM" id="Phobius"/>
    </source>
</evidence>
<keyword evidence="2" id="KW-1133">Transmembrane helix</keyword>
<name>A0A9P5NFU7_GYMJU</name>
<dbReference type="AlphaFoldDB" id="A0A9P5NFU7"/>
<dbReference type="Proteomes" id="UP000724874">
    <property type="component" value="Unassembled WGS sequence"/>
</dbReference>
<feature type="non-terminal residue" evidence="3">
    <location>
        <position position="1"/>
    </location>
</feature>
<comment type="caution">
    <text evidence="3">The sequence shown here is derived from an EMBL/GenBank/DDBJ whole genome shotgun (WGS) entry which is preliminary data.</text>
</comment>
<feature type="region of interest" description="Disordered" evidence="1">
    <location>
        <begin position="170"/>
        <end position="192"/>
    </location>
</feature>
<sequence>MDGRALQVFKHSDLHRISLKLSSGGPSCIFIIIIIIEMTLSHLDLDCKEEPFHQLARLLGLSIKHVGAQELKNILRELASQEFDDDFTPGEQPGAIKRMREKLVHQLPHIFSTEEKDKNEKRLYSAIRTASRYHYERRRRIGKTPGMYKELFKLRRRVIGSRSQVLEKKKNEVNELSDSVADPNSKDGGLHM</sequence>
<evidence type="ECO:0000313" key="4">
    <source>
        <dbReference type="Proteomes" id="UP000724874"/>
    </source>
</evidence>
<keyword evidence="4" id="KW-1185">Reference proteome</keyword>
<gene>
    <name evidence="3" type="ORF">CPB84DRAFT_1965068</name>
</gene>